<sequence>MWICHCNPFTDKDVKKALETPDVPNTLACVYKACSGGKNPNCGSCLCAVRDMIVDHQSAIGVQKIKEDLPELAPPQLLAE</sequence>
<name>A0A2W5BN49_9BACT</name>
<evidence type="ECO:0000313" key="2">
    <source>
        <dbReference type="Proteomes" id="UP000249557"/>
    </source>
</evidence>
<comment type="caution">
    <text evidence="1">The sequence shown here is derived from an EMBL/GenBank/DDBJ whole genome shotgun (WGS) entry which is preliminary data.</text>
</comment>
<dbReference type="Proteomes" id="UP000249557">
    <property type="component" value="Unassembled WGS sequence"/>
</dbReference>
<evidence type="ECO:0008006" key="3">
    <source>
        <dbReference type="Google" id="ProtNLM"/>
    </source>
</evidence>
<proteinExistence type="predicted"/>
<accession>A0A2W5BN49</accession>
<organism evidence="1 2">
    <name type="scientific">Micavibrio aeruginosavorus</name>
    <dbReference type="NCBI Taxonomy" id="349221"/>
    <lineage>
        <taxon>Bacteria</taxon>
        <taxon>Pseudomonadati</taxon>
        <taxon>Bdellovibrionota</taxon>
        <taxon>Bdellovibrionia</taxon>
        <taxon>Bdellovibrionales</taxon>
        <taxon>Pseudobdellovibrionaceae</taxon>
        <taxon>Micavibrio</taxon>
    </lineage>
</organism>
<dbReference type="Gene3D" id="1.10.10.1100">
    <property type="entry name" value="BFD-like [2Fe-2S]-binding domain"/>
    <property type="match status" value="1"/>
</dbReference>
<reference evidence="1 2" key="1">
    <citation type="submission" date="2017-08" db="EMBL/GenBank/DDBJ databases">
        <title>Infants hospitalized years apart are colonized by the same room-sourced microbial strains.</title>
        <authorList>
            <person name="Brooks B."/>
            <person name="Olm M.R."/>
            <person name="Firek B.A."/>
            <person name="Baker R."/>
            <person name="Thomas B.C."/>
            <person name="Morowitz M.J."/>
            <person name="Banfield J.F."/>
        </authorList>
    </citation>
    <scope>NUCLEOTIDE SEQUENCE [LARGE SCALE GENOMIC DNA]</scope>
    <source>
        <strain evidence="1">S2_018_000_R2_104</strain>
    </source>
</reference>
<dbReference type="EMBL" id="QFNK01000169">
    <property type="protein sequence ID" value="PZO84675.1"/>
    <property type="molecule type" value="Genomic_DNA"/>
</dbReference>
<evidence type="ECO:0000313" key="1">
    <source>
        <dbReference type="EMBL" id="PZO84675.1"/>
    </source>
</evidence>
<protein>
    <recommendedName>
        <fullName evidence="3">BFD-like [2Fe-2S]-binding domain-containing protein</fullName>
    </recommendedName>
</protein>
<dbReference type="AlphaFoldDB" id="A0A2W5BN49"/>
<dbReference type="InterPro" id="IPR041854">
    <property type="entry name" value="BFD-like_2Fe2S-bd_dom_sf"/>
</dbReference>
<gene>
    <name evidence="1" type="ORF">DI626_08075</name>
</gene>